<evidence type="ECO:0000313" key="2">
    <source>
        <dbReference type="Proteomes" id="UP001379945"/>
    </source>
</evidence>
<reference evidence="1 2" key="1">
    <citation type="submission" date="2024-04" db="EMBL/GenBank/DDBJ databases">
        <title>Novel species of the genus Ideonella isolated from streams.</title>
        <authorList>
            <person name="Lu H."/>
        </authorList>
    </citation>
    <scope>NUCLEOTIDE SEQUENCE [LARGE SCALE GENOMIC DNA]</scope>
    <source>
        <strain evidence="1 2">LYT19W</strain>
    </source>
</reference>
<comment type="caution">
    <text evidence="1">The sequence shown here is derived from an EMBL/GenBank/DDBJ whole genome shotgun (WGS) entry which is preliminary data.</text>
</comment>
<dbReference type="InterPro" id="IPR012434">
    <property type="entry name" value="DUF1631"/>
</dbReference>
<dbReference type="Proteomes" id="UP001379945">
    <property type="component" value="Unassembled WGS sequence"/>
</dbReference>
<proteinExistence type="predicted"/>
<name>A0ABU9C6Q9_9BURK</name>
<dbReference type="EMBL" id="JBBUTI010000010">
    <property type="protein sequence ID" value="MEK8047574.1"/>
    <property type="molecule type" value="Genomic_DNA"/>
</dbReference>
<keyword evidence="2" id="KW-1185">Reference proteome</keyword>
<evidence type="ECO:0000313" key="1">
    <source>
        <dbReference type="EMBL" id="MEK8047574.1"/>
    </source>
</evidence>
<protein>
    <submittedName>
        <fullName evidence="1">DUF1631 family protein</fullName>
    </submittedName>
</protein>
<accession>A0ABU9C6Q9</accession>
<gene>
    <name evidence="1" type="ORF">AACH00_14530</name>
</gene>
<dbReference type="Pfam" id="PF07793">
    <property type="entry name" value="DUF1631"/>
    <property type="match status" value="2"/>
</dbReference>
<sequence>MSPLDPELLFPAWRQHCLEVAVDLVDRVLFASGQATQPGLRLAWQDRLGGAIENPQRPKPPPSNFAQLDISTLSGLTLMSDDEVSENIVANRMVLTLEGTCEWLLREMKARTFVWRMQAEQAYFESPQLLSPNTLVQCLSEALHDCVPVGHRRLELLRELNRPLSDEARRLYEGLVDWLDRHGIDPQHVTVRTGPVLGLPVGDPARPMQTSLREAGRPVNVTPDQIPALLAQISSEAGLSLGMATLMQRLAAPVQRSVRADGRLLASGDNPLWKLIDRMASLAQLDPGRNEPGRPSLDQRLKPLVDALVNVNVPLTADNYEKALAHAERLAMASLPESVVSSVRDQEMLDAAARRSELEPLIHSQMIERLRKQELLPGIRQFLLGPWVQVLALFSATDGVDAESTRRWSLLIDQMIDAGDRLREKPLTPAEVDCLVLEARDGLVEAGQLPDRVRQHEEDLQLELSHWPRLAYTGAMPLDEAPTDAEARSGTGREAMETLPQALDLPALPPVHREGSLDADDSDWAHHGELNTVPISLHDDDHDGVARKAREDWLNQLKPGDICRIFLQSRWTSVRLDWVSDRNQFFAFSRNRDAPLSTTRRVLERMRAEGLVTTITPGQWVQRAADSLPMPL</sequence>
<dbReference type="RefSeq" id="WP_341399882.1">
    <property type="nucleotide sequence ID" value="NZ_JBBUTI010000010.1"/>
</dbReference>
<organism evidence="1 2">
    <name type="scientific">Ideonella margarita</name>
    <dbReference type="NCBI Taxonomy" id="2984191"/>
    <lineage>
        <taxon>Bacteria</taxon>
        <taxon>Pseudomonadati</taxon>
        <taxon>Pseudomonadota</taxon>
        <taxon>Betaproteobacteria</taxon>
        <taxon>Burkholderiales</taxon>
        <taxon>Sphaerotilaceae</taxon>
        <taxon>Ideonella</taxon>
    </lineage>
</organism>